<name>A0ABR3JUZ5_9AGAR</name>
<protein>
    <recommendedName>
        <fullName evidence="4">SnoaL-like domain-containing protein</fullName>
    </recommendedName>
</protein>
<evidence type="ECO:0008006" key="4">
    <source>
        <dbReference type="Google" id="ProtNLM"/>
    </source>
</evidence>
<reference evidence="3" key="1">
    <citation type="submission" date="2024-06" db="EMBL/GenBank/DDBJ databases">
        <title>Multi-omics analyses provide insights into the biosynthesis of the anticancer antibiotic pleurotin in Hohenbuehelia grisea.</title>
        <authorList>
            <person name="Weaver J.A."/>
            <person name="Alberti F."/>
        </authorList>
    </citation>
    <scope>NUCLEOTIDE SEQUENCE [LARGE SCALE GENOMIC DNA]</scope>
    <source>
        <strain evidence="3">T-177</strain>
    </source>
</reference>
<accession>A0ABR3JUZ5</accession>
<feature type="region of interest" description="Disordered" evidence="1">
    <location>
        <begin position="155"/>
        <end position="182"/>
    </location>
</feature>
<dbReference type="Proteomes" id="UP001556367">
    <property type="component" value="Unassembled WGS sequence"/>
</dbReference>
<proteinExistence type="predicted"/>
<evidence type="ECO:0000313" key="2">
    <source>
        <dbReference type="EMBL" id="KAL0959078.1"/>
    </source>
</evidence>
<evidence type="ECO:0000313" key="3">
    <source>
        <dbReference type="Proteomes" id="UP001556367"/>
    </source>
</evidence>
<feature type="compositionally biased region" description="Low complexity" evidence="1">
    <location>
        <begin position="169"/>
        <end position="182"/>
    </location>
</feature>
<dbReference type="EMBL" id="JASNQZ010000003">
    <property type="protein sequence ID" value="KAL0959078.1"/>
    <property type="molecule type" value="Genomic_DNA"/>
</dbReference>
<evidence type="ECO:0000256" key="1">
    <source>
        <dbReference type="SAM" id="MobiDB-lite"/>
    </source>
</evidence>
<comment type="caution">
    <text evidence="2">The sequence shown here is derived from an EMBL/GenBank/DDBJ whole genome shotgun (WGS) entry which is preliminary data.</text>
</comment>
<sequence length="182" mass="20123">MALAKQRRIKTTLMDRPFTSHSPFSTPMTSKLVSLPVWFENHVRALFDVSDSDVDFEALFDATFAKDTTFVQNGTNASRDDVKQALGGQRGFSSNITVTFGEIIEAPLKDGDEVVSGAGVVAGKLRVTRFSKFLVHDVRQKTETSVFFITTIRPDPTLPSDQGQDNRRVVNNNEVVTNAPNN</sequence>
<organism evidence="2 3">
    <name type="scientific">Hohenbuehelia grisea</name>
    <dbReference type="NCBI Taxonomy" id="104357"/>
    <lineage>
        <taxon>Eukaryota</taxon>
        <taxon>Fungi</taxon>
        <taxon>Dikarya</taxon>
        <taxon>Basidiomycota</taxon>
        <taxon>Agaricomycotina</taxon>
        <taxon>Agaricomycetes</taxon>
        <taxon>Agaricomycetidae</taxon>
        <taxon>Agaricales</taxon>
        <taxon>Pleurotineae</taxon>
        <taxon>Pleurotaceae</taxon>
        <taxon>Hohenbuehelia</taxon>
    </lineage>
</organism>
<gene>
    <name evidence="2" type="ORF">HGRIS_014377</name>
</gene>
<keyword evidence="3" id="KW-1185">Reference proteome</keyword>